<name>A0A3M7R7G6_BRAPC</name>
<organism evidence="1 2">
    <name type="scientific">Brachionus plicatilis</name>
    <name type="common">Marine rotifer</name>
    <name type="synonym">Brachionus muelleri</name>
    <dbReference type="NCBI Taxonomy" id="10195"/>
    <lineage>
        <taxon>Eukaryota</taxon>
        <taxon>Metazoa</taxon>
        <taxon>Spiralia</taxon>
        <taxon>Gnathifera</taxon>
        <taxon>Rotifera</taxon>
        <taxon>Eurotatoria</taxon>
        <taxon>Monogononta</taxon>
        <taxon>Pseudotrocha</taxon>
        <taxon>Ploima</taxon>
        <taxon>Brachionidae</taxon>
        <taxon>Brachionus</taxon>
    </lineage>
</organism>
<dbReference type="EMBL" id="REGN01004055">
    <property type="protein sequence ID" value="RNA19399.1"/>
    <property type="molecule type" value="Genomic_DNA"/>
</dbReference>
<gene>
    <name evidence="1" type="ORF">BpHYR1_002158</name>
</gene>
<keyword evidence="2" id="KW-1185">Reference proteome</keyword>
<accession>A0A3M7R7G6</accession>
<dbReference type="OrthoDB" id="10551575at2759"/>
<evidence type="ECO:0000313" key="1">
    <source>
        <dbReference type="EMBL" id="RNA19399.1"/>
    </source>
</evidence>
<sequence length="82" mass="10196">MERLEWNGWNGWNGMERLEWNETDGMEMERNTLEWFFMECFSIPFLFGNGPFHFSKNHYYFNHFSPHFWPSIVDQMEKHIIN</sequence>
<reference evidence="1 2" key="1">
    <citation type="journal article" date="2018" name="Sci. Rep.">
        <title>Genomic signatures of local adaptation to the degree of environmental predictability in rotifers.</title>
        <authorList>
            <person name="Franch-Gras L."/>
            <person name="Hahn C."/>
            <person name="Garcia-Roger E.M."/>
            <person name="Carmona M.J."/>
            <person name="Serra M."/>
            <person name="Gomez A."/>
        </authorList>
    </citation>
    <scope>NUCLEOTIDE SEQUENCE [LARGE SCALE GENOMIC DNA]</scope>
    <source>
        <strain evidence="1">HYR1</strain>
    </source>
</reference>
<proteinExistence type="predicted"/>
<dbReference type="Proteomes" id="UP000276133">
    <property type="component" value="Unassembled WGS sequence"/>
</dbReference>
<comment type="caution">
    <text evidence="1">The sequence shown here is derived from an EMBL/GenBank/DDBJ whole genome shotgun (WGS) entry which is preliminary data.</text>
</comment>
<dbReference type="AlphaFoldDB" id="A0A3M7R7G6"/>
<protein>
    <submittedName>
        <fullName evidence="1">Uncharacterized protein</fullName>
    </submittedName>
</protein>
<evidence type="ECO:0000313" key="2">
    <source>
        <dbReference type="Proteomes" id="UP000276133"/>
    </source>
</evidence>